<dbReference type="PROSITE" id="PS51387">
    <property type="entry name" value="FAD_PCMH"/>
    <property type="match status" value="1"/>
</dbReference>
<evidence type="ECO:0000259" key="7">
    <source>
        <dbReference type="PROSITE" id="PS51387"/>
    </source>
</evidence>
<evidence type="ECO:0000256" key="1">
    <source>
        <dbReference type="ARBA" id="ARBA00005466"/>
    </source>
</evidence>
<organism evidence="8 9">
    <name type="scientific">Xylaria arbuscula</name>
    <dbReference type="NCBI Taxonomy" id="114810"/>
    <lineage>
        <taxon>Eukaryota</taxon>
        <taxon>Fungi</taxon>
        <taxon>Dikarya</taxon>
        <taxon>Ascomycota</taxon>
        <taxon>Pezizomycotina</taxon>
        <taxon>Sordariomycetes</taxon>
        <taxon>Xylariomycetidae</taxon>
        <taxon>Xylariales</taxon>
        <taxon>Xylariaceae</taxon>
        <taxon>Xylaria</taxon>
    </lineage>
</organism>
<dbReference type="GO" id="GO:0071949">
    <property type="term" value="F:FAD binding"/>
    <property type="evidence" value="ECO:0007669"/>
    <property type="project" value="InterPro"/>
</dbReference>
<dbReference type="PANTHER" id="PTHR42973:SF28">
    <property type="entry name" value="FAD-BINDING PCMH-TYPE DOMAIN-CONTAINING PROTEIN"/>
    <property type="match status" value="1"/>
</dbReference>
<evidence type="ECO:0000313" key="8">
    <source>
        <dbReference type="EMBL" id="KAJ3555483.1"/>
    </source>
</evidence>
<gene>
    <name evidence="8" type="ORF">NPX13_g10345</name>
</gene>
<feature type="region of interest" description="Disordered" evidence="5">
    <location>
        <begin position="377"/>
        <end position="397"/>
    </location>
</feature>
<evidence type="ECO:0000256" key="3">
    <source>
        <dbReference type="ARBA" id="ARBA00022827"/>
    </source>
</evidence>
<feature type="chain" id="PRO_5040729839" description="FAD-binding PCMH-type domain-containing protein" evidence="6">
    <location>
        <begin position="23"/>
        <end position="490"/>
    </location>
</feature>
<dbReference type="EMBL" id="JANPWZ010002882">
    <property type="protein sequence ID" value="KAJ3555483.1"/>
    <property type="molecule type" value="Genomic_DNA"/>
</dbReference>
<dbReference type="PROSITE" id="PS00862">
    <property type="entry name" value="OX2_COVAL_FAD"/>
    <property type="match status" value="1"/>
</dbReference>
<dbReference type="Proteomes" id="UP001148614">
    <property type="component" value="Unassembled WGS sequence"/>
</dbReference>
<reference evidence="8" key="1">
    <citation type="submission" date="2022-07" db="EMBL/GenBank/DDBJ databases">
        <title>Genome Sequence of Xylaria arbuscula.</title>
        <authorList>
            <person name="Buettner E."/>
        </authorList>
    </citation>
    <scope>NUCLEOTIDE SEQUENCE</scope>
    <source>
        <strain evidence="8">VT107</strain>
    </source>
</reference>
<dbReference type="AlphaFoldDB" id="A0A9W8N4R5"/>
<evidence type="ECO:0000256" key="2">
    <source>
        <dbReference type="ARBA" id="ARBA00022630"/>
    </source>
</evidence>
<dbReference type="SUPFAM" id="SSF56176">
    <property type="entry name" value="FAD-binding/transporter-associated domain-like"/>
    <property type="match status" value="1"/>
</dbReference>
<comment type="similarity">
    <text evidence="1">Belongs to the oxygen-dependent FAD-linked oxidoreductase family.</text>
</comment>
<dbReference type="PANTHER" id="PTHR42973">
    <property type="entry name" value="BINDING OXIDOREDUCTASE, PUTATIVE (AFU_ORTHOLOGUE AFUA_1G17690)-RELATED"/>
    <property type="match status" value="1"/>
</dbReference>
<feature type="domain" description="FAD-binding PCMH-type" evidence="7">
    <location>
        <begin position="55"/>
        <end position="231"/>
    </location>
</feature>
<dbReference type="InterPro" id="IPR016166">
    <property type="entry name" value="FAD-bd_PCMH"/>
</dbReference>
<comment type="caution">
    <text evidence="8">The sequence shown here is derived from an EMBL/GenBank/DDBJ whole genome shotgun (WGS) entry which is preliminary data.</text>
</comment>
<dbReference type="InterPro" id="IPR036318">
    <property type="entry name" value="FAD-bd_PCMH-like_sf"/>
</dbReference>
<protein>
    <recommendedName>
        <fullName evidence="7">FAD-binding PCMH-type domain-containing protein</fullName>
    </recommendedName>
</protein>
<keyword evidence="4" id="KW-0560">Oxidoreductase</keyword>
<dbReference type="InterPro" id="IPR006094">
    <property type="entry name" value="Oxid_FAD_bind_N"/>
</dbReference>
<evidence type="ECO:0000256" key="4">
    <source>
        <dbReference type="ARBA" id="ARBA00023002"/>
    </source>
</evidence>
<keyword evidence="3" id="KW-0274">FAD</keyword>
<dbReference type="Pfam" id="PF01565">
    <property type="entry name" value="FAD_binding_4"/>
    <property type="match status" value="1"/>
</dbReference>
<dbReference type="InterPro" id="IPR006093">
    <property type="entry name" value="Oxy_OxRdtase_FAD_BS"/>
</dbReference>
<name>A0A9W8N4R5_9PEZI</name>
<proteinExistence type="inferred from homology"/>
<keyword evidence="6" id="KW-0732">Signal</keyword>
<dbReference type="InterPro" id="IPR050416">
    <property type="entry name" value="FAD-linked_Oxidoreductase"/>
</dbReference>
<feature type="signal peptide" evidence="6">
    <location>
        <begin position="1"/>
        <end position="22"/>
    </location>
</feature>
<evidence type="ECO:0000313" key="9">
    <source>
        <dbReference type="Proteomes" id="UP001148614"/>
    </source>
</evidence>
<evidence type="ECO:0000256" key="5">
    <source>
        <dbReference type="SAM" id="MobiDB-lite"/>
    </source>
</evidence>
<sequence length="490" mass="53272">MKGITRISLFAMTLLFPSLILGLCTSLSSSFPGKVLFPSDSGYNDSISSYFFLNQQQNPTCIVAPSDANEVAEIVRSVVSHGPGSQKVAIRSGGHSPNRGFSNANHGVTIDLRGLDKIEMHEFNAGIVSVGTGALWIDVSDFLDPLNRTAVGSRVASVGIGGFITGEGGISFFSPRYGFSCDNVQNMQVVLANGTTINANATSNPRLFRALKGGQNNFGIVTRFDIKTYPQPGFWGGAIQYPESSDVAQLSAFRGFKQGPYDPFSEIEQTFVYFGSQKTFSSTNNLFYSKPGVNESNLRPFIDIQPQISNTIRISQPSDFALELEKFQPTDSFSTWATISFPISGNILSKVHSKWKSATSALASSHPNITAVLTFQSIPPPPTADSPPNSMPFTSSSTPHKDLVLTLLTFYWTEEKESQSMNSGVIKLAQSLQVLTGNNTRFEYLNYAGGWQDPIGGYGTATREELRQVAKLYDPSGFFQKSVNGGFKLY</sequence>
<keyword evidence="9" id="KW-1185">Reference proteome</keyword>
<keyword evidence="2" id="KW-0285">Flavoprotein</keyword>
<dbReference type="GO" id="GO:0016491">
    <property type="term" value="F:oxidoreductase activity"/>
    <property type="evidence" value="ECO:0007669"/>
    <property type="project" value="UniProtKB-KW"/>
</dbReference>
<dbReference type="VEuPathDB" id="FungiDB:F4678DRAFT_482929"/>
<dbReference type="InterPro" id="IPR016169">
    <property type="entry name" value="FAD-bd_PCMH_sub2"/>
</dbReference>
<evidence type="ECO:0000256" key="6">
    <source>
        <dbReference type="SAM" id="SignalP"/>
    </source>
</evidence>
<dbReference type="Gene3D" id="3.30.465.10">
    <property type="match status" value="1"/>
</dbReference>
<accession>A0A9W8N4R5</accession>